<dbReference type="AlphaFoldDB" id="A0A6I8TVW3"/>
<protein>
    <submittedName>
        <fullName evidence="1">Uncharacterized protein</fullName>
    </submittedName>
</protein>
<dbReference type="InParanoid" id="A0A6I8TVW3"/>
<evidence type="ECO:0000313" key="2">
    <source>
        <dbReference type="Proteomes" id="UP000008820"/>
    </source>
</evidence>
<name>A0A6I8TVW3_AEDAE</name>
<reference evidence="1 2" key="1">
    <citation type="submission" date="2017-06" db="EMBL/GenBank/DDBJ databases">
        <title>Aedes aegypti genome working group (AGWG) sequencing and assembly.</title>
        <authorList>
            <consortium name="Aedes aegypti Genome Working Group (AGWG)"/>
            <person name="Matthews B.J."/>
        </authorList>
    </citation>
    <scope>NUCLEOTIDE SEQUENCE [LARGE SCALE GENOMIC DNA]</scope>
    <source>
        <strain evidence="1 2">LVP_AGWG</strain>
    </source>
</reference>
<gene>
    <name evidence="1" type="primary">110675120</name>
</gene>
<evidence type="ECO:0000313" key="1">
    <source>
        <dbReference type="EnsemblMetazoa" id="AAEL027721-PA"/>
    </source>
</evidence>
<dbReference type="EnsemblMetazoa" id="AAEL027721-RA">
    <property type="protein sequence ID" value="AAEL027721-PA"/>
    <property type="gene ID" value="AAEL027721"/>
</dbReference>
<reference evidence="1" key="2">
    <citation type="submission" date="2020-05" db="UniProtKB">
        <authorList>
            <consortium name="EnsemblMetazoa"/>
        </authorList>
    </citation>
    <scope>IDENTIFICATION</scope>
    <source>
        <strain evidence="1">LVP_AGWG</strain>
    </source>
</reference>
<organism evidence="1 2">
    <name type="scientific">Aedes aegypti</name>
    <name type="common">Yellowfever mosquito</name>
    <name type="synonym">Culex aegypti</name>
    <dbReference type="NCBI Taxonomy" id="7159"/>
    <lineage>
        <taxon>Eukaryota</taxon>
        <taxon>Metazoa</taxon>
        <taxon>Ecdysozoa</taxon>
        <taxon>Arthropoda</taxon>
        <taxon>Hexapoda</taxon>
        <taxon>Insecta</taxon>
        <taxon>Pterygota</taxon>
        <taxon>Neoptera</taxon>
        <taxon>Endopterygota</taxon>
        <taxon>Diptera</taxon>
        <taxon>Nematocera</taxon>
        <taxon>Culicoidea</taxon>
        <taxon>Culicidae</taxon>
        <taxon>Culicinae</taxon>
        <taxon>Aedini</taxon>
        <taxon>Aedes</taxon>
        <taxon>Stegomyia</taxon>
    </lineage>
</organism>
<keyword evidence="2" id="KW-1185">Reference proteome</keyword>
<accession>A0A6I8TVW3</accession>
<proteinExistence type="predicted"/>
<dbReference type="Proteomes" id="UP000008820">
    <property type="component" value="Chromosome 2"/>
</dbReference>
<sequence>MPDKGLKDDAIPSVVYSHVNPTSTSDESVNIPDEYEEIEYLDESMESLYEDIEYLEDVDMEGDRTDDTLCSFNALNHESFTDLEMEILDYESYEHKFEVSAEQNLSVSVSDGNTEYHRNDNDAYLPSNDDSVRTLDQSTETKLTIDYKSLYEKEKETNILLHSSTDSMKQVLRKSNRKSAWRLKSNKPFYETFD</sequence>